<feature type="region of interest" description="Disordered" evidence="1">
    <location>
        <begin position="1"/>
        <end position="38"/>
    </location>
</feature>
<accession>A0A7W2D724</accession>
<dbReference type="AlphaFoldDB" id="A0A7W2D724"/>
<evidence type="ECO:0000256" key="1">
    <source>
        <dbReference type="SAM" id="MobiDB-lite"/>
    </source>
</evidence>
<sequence>MTTTAQAGAPAPAAGRRRKATAPAPTGPDRIPKPSQGWYRVPGTDIKLRRVTTILNGGYPKPELVFWSANLTAADAFATLPTLVAASLNPAAKEEAYDWLRKGHIRKKEERGDLGTAAHTLVEAHVLGTPLPEELLNDPEMAPYLDHFLRFVAEWEVEFEASEMTVGNFTDGYAGKLDYLFRSRPIAAALKVPADTLFLGDTKTGGELDEKGVYPEAGLQMSAYRRAEVCWLRDGTQLPMPKLHDVGIVLHLRPEGYRPHPLKCGDDVFDAFLHVWQVAEFKRVLAKSVVGEALTLPNVSEERAA</sequence>
<evidence type="ECO:0000313" key="2">
    <source>
        <dbReference type="EMBL" id="MBA4865971.1"/>
    </source>
</evidence>
<gene>
    <name evidence="2" type="ORF">H1V43_32430</name>
</gene>
<dbReference type="RefSeq" id="WP_181867404.1">
    <property type="nucleotide sequence ID" value="NZ_JACEQY010000049.1"/>
</dbReference>
<protein>
    <submittedName>
        <fullName evidence="2">Uncharacterized protein</fullName>
    </submittedName>
</protein>
<organism evidence="2 3">
    <name type="scientific">Streptomyces himalayensis subsp. aureolus</name>
    <dbReference type="NCBI Taxonomy" id="2758039"/>
    <lineage>
        <taxon>Bacteria</taxon>
        <taxon>Bacillati</taxon>
        <taxon>Actinomycetota</taxon>
        <taxon>Actinomycetes</taxon>
        <taxon>Kitasatosporales</taxon>
        <taxon>Streptomycetaceae</taxon>
        <taxon>Streptomyces</taxon>
        <taxon>Streptomyces himalayensis</taxon>
    </lineage>
</organism>
<name>A0A7W2D724_9ACTN</name>
<reference evidence="2 3" key="1">
    <citation type="submission" date="2020-07" db="EMBL/GenBank/DDBJ databases">
        <title>Streptomyces isolated from Indian soil.</title>
        <authorList>
            <person name="Mandal S."/>
            <person name="Maiti P.K."/>
        </authorList>
    </citation>
    <scope>NUCLEOTIDE SEQUENCE [LARGE SCALE GENOMIC DNA]</scope>
    <source>
        <strain evidence="2 3">PSKA54</strain>
    </source>
</reference>
<keyword evidence="3" id="KW-1185">Reference proteome</keyword>
<proteinExistence type="predicted"/>
<dbReference type="Proteomes" id="UP000586976">
    <property type="component" value="Unassembled WGS sequence"/>
</dbReference>
<dbReference type="EMBL" id="JACEQY010000049">
    <property type="protein sequence ID" value="MBA4865971.1"/>
    <property type="molecule type" value="Genomic_DNA"/>
</dbReference>
<evidence type="ECO:0000313" key="3">
    <source>
        <dbReference type="Proteomes" id="UP000586976"/>
    </source>
</evidence>
<comment type="caution">
    <text evidence="2">The sequence shown here is derived from an EMBL/GenBank/DDBJ whole genome shotgun (WGS) entry which is preliminary data.</text>
</comment>
<feature type="compositionally biased region" description="Low complexity" evidence="1">
    <location>
        <begin position="1"/>
        <end position="14"/>
    </location>
</feature>